<sequence>MPITRRKRALAAAFLSSLLTVSLAGCIAPPNGSRGADGAKGLKQISVGVPTIMGPNNSPIAVAQGLGYFADEGLDVTFVTTGGSAESVQSTLTGQIDIGSSTSEPIYQLAERGKSGEELVMVYNYLRAPTGSIAVPADSPIRDLGDFAGTTIGADSLGSGNVLLAEGILQLGGVDVGDVDFVATGTGAPALQALSSGKVDALSLWDTEYAAMEKSGMKLRFFSHDKIDPLFSTTFFVTPDFLKSESKTVASFGRAMAKATVFASENPAAALQVMYSEYPETRVAGKSLKDQLDTDLTAFRARLERLTAGDPAANSNWGQYPDGAVQAWLDFALTAGIVKKKLDPTPLYANDLVSEYNDFDAQTVVKEAQTWKP</sequence>
<keyword evidence="1" id="KW-0732">Signal</keyword>
<proteinExistence type="predicted"/>
<dbReference type="SUPFAM" id="SSF53850">
    <property type="entry name" value="Periplasmic binding protein-like II"/>
    <property type="match status" value="1"/>
</dbReference>
<evidence type="ECO:0000313" key="3">
    <source>
        <dbReference type="EMBL" id="SCF27665.1"/>
    </source>
</evidence>
<dbReference type="InterPro" id="IPR027939">
    <property type="entry name" value="NMT1/THI5"/>
</dbReference>
<evidence type="ECO:0000313" key="4">
    <source>
        <dbReference type="Proteomes" id="UP000198253"/>
    </source>
</evidence>
<dbReference type="Gene3D" id="3.40.190.10">
    <property type="entry name" value="Periplasmic binding protein-like II"/>
    <property type="match status" value="2"/>
</dbReference>
<dbReference type="EMBL" id="LT607413">
    <property type="protein sequence ID" value="SCF27665.1"/>
    <property type="molecule type" value="Genomic_DNA"/>
</dbReference>
<dbReference type="OrthoDB" id="174578at2"/>
<keyword evidence="4" id="KW-1185">Reference proteome</keyword>
<gene>
    <name evidence="3" type="ORF">GA0070618_4745</name>
</gene>
<dbReference type="InterPro" id="IPR015168">
    <property type="entry name" value="SsuA/THI5"/>
</dbReference>
<dbReference type="PANTHER" id="PTHR31528:SF3">
    <property type="entry name" value="THIAMINE BIOSYNTHESIS PROTEIN HI_0357-RELATED"/>
    <property type="match status" value="1"/>
</dbReference>
<evidence type="ECO:0000256" key="1">
    <source>
        <dbReference type="SAM" id="SignalP"/>
    </source>
</evidence>
<protein>
    <submittedName>
        <fullName evidence="3">NitT/TauT family transport system substrate-binding protein</fullName>
    </submittedName>
</protein>
<dbReference type="GO" id="GO:0009228">
    <property type="term" value="P:thiamine biosynthetic process"/>
    <property type="evidence" value="ECO:0007669"/>
    <property type="project" value="InterPro"/>
</dbReference>
<evidence type="ECO:0000259" key="2">
    <source>
        <dbReference type="Pfam" id="PF09084"/>
    </source>
</evidence>
<dbReference type="Pfam" id="PF09084">
    <property type="entry name" value="NMT1"/>
    <property type="match status" value="1"/>
</dbReference>
<dbReference type="PANTHER" id="PTHR31528">
    <property type="entry name" value="4-AMINO-5-HYDROXYMETHYL-2-METHYLPYRIMIDINE PHOSPHATE SYNTHASE THI11-RELATED"/>
    <property type="match status" value="1"/>
</dbReference>
<reference evidence="4" key="1">
    <citation type="submission" date="2016-06" db="EMBL/GenBank/DDBJ databases">
        <authorList>
            <person name="Varghese N."/>
            <person name="Submissions Spin"/>
        </authorList>
    </citation>
    <scope>NUCLEOTIDE SEQUENCE [LARGE SCALE GENOMIC DNA]</scope>
    <source>
        <strain evidence="4">DSM 43816</strain>
    </source>
</reference>
<feature type="signal peptide" evidence="1">
    <location>
        <begin position="1"/>
        <end position="24"/>
    </location>
</feature>
<feature type="chain" id="PRO_5039010575" evidence="1">
    <location>
        <begin position="25"/>
        <end position="373"/>
    </location>
</feature>
<accession>A0A1C4Z3W0</accession>
<dbReference type="Proteomes" id="UP000198253">
    <property type="component" value="Chromosome I"/>
</dbReference>
<dbReference type="AlphaFoldDB" id="A0A1C4Z3W0"/>
<feature type="domain" description="SsuA/THI5-like" evidence="2">
    <location>
        <begin position="55"/>
        <end position="270"/>
    </location>
</feature>
<dbReference type="PROSITE" id="PS51257">
    <property type="entry name" value="PROKAR_LIPOPROTEIN"/>
    <property type="match status" value="1"/>
</dbReference>
<dbReference type="InParanoid" id="A0A1C4Z3W0"/>
<dbReference type="RefSeq" id="WP_143740386.1">
    <property type="nucleotide sequence ID" value="NZ_LT607413.1"/>
</dbReference>
<name>A0A1C4Z3W0_MICEC</name>
<organism evidence="3 4">
    <name type="scientific">Micromonospora echinospora</name>
    <name type="common">Micromonospora purpurea</name>
    <dbReference type="NCBI Taxonomy" id="1877"/>
    <lineage>
        <taxon>Bacteria</taxon>
        <taxon>Bacillati</taxon>
        <taxon>Actinomycetota</taxon>
        <taxon>Actinomycetes</taxon>
        <taxon>Micromonosporales</taxon>
        <taxon>Micromonosporaceae</taxon>
        <taxon>Micromonospora</taxon>
    </lineage>
</organism>